<feature type="compositionally biased region" description="Gly residues" evidence="1">
    <location>
        <begin position="408"/>
        <end position="422"/>
    </location>
</feature>
<organism evidence="3">
    <name type="scientific">Streptomyces sp. R08</name>
    <dbReference type="NCBI Taxonomy" id="3238624"/>
    <lineage>
        <taxon>Bacteria</taxon>
        <taxon>Bacillati</taxon>
        <taxon>Actinomycetota</taxon>
        <taxon>Actinomycetes</taxon>
        <taxon>Kitasatosporales</taxon>
        <taxon>Streptomycetaceae</taxon>
        <taxon>Streptomyces</taxon>
    </lineage>
</organism>
<feature type="compositionally biased region" description="Low complexity" evidence="1">
    <location>
        <begin position="105"/>
        <end position="114"/>
    </location>
</feature>
<dbReference type="EMBL" id="CP163431">
    <property type="protein sequence ID" value="XDQ04451.1"/>
    <property type="molecule type" value="Genomic_DNA"/>
</dbReference>
<feature type="compositionally biased region" description="Pro residues" evidence="1">
    <location>
        <begin position="505"/>
        <end position="515"/>
    </location>
</feature>
<evidence type="ECO:0008006" key="4">
    <source>
        <dbReference type="Google" id="ProtNLM"/>
    </source>
</evidence>
<feature type="compositionally biased region" description="Gly residues" evidence="1">
    <location>
        <begin position="430"/>
        <end position="449"/>
    </location>
</feature>
<reference evidence="3" key="1">
    <citation type="submission" date="2024-07" db="EMBL/GenBank/DDBJ databases">
        <authorList>
            <person name="Yu S.T."/>
        </authorList>
    </citation>
    <scope>NUCLEOTIDE SEQUENCE</scope>
    <source>
        <strain evidence="3">R08</strain>
    </source>
</reference>
<gene>
    <name evidence="3" type="ORF">AB5J58_31745</name>
</gene>
<feature type="compositionally biased region" description="Gly residues" evidence="1">
    <location>
        <begin position="237"/>
        <end position="249"/>
    </location>
</feature>
<sequence length="852" mass="82140">MSRETDTPSSGPDGRGGAAYPSGTPPYGTPAASDDRTDAGRSAAQPEERKTETTLTTRIRINIPGSRPIPPVVVRTPVADTESGDGSTTAEVQLPSSALPARPVEPGAELALPAAEEKTSDWFAPRKSGPAKGGQGGGGTNGAGIPGGSAAGNPSAPAAPAPGAPGVGRPGAGRPGGVVGGMNVTGAARQAAANGGTNGAGIGGATGAGPVAPGHGGGTGSFDVTEALGAGPRANGGPNGGGPNGGGPGEPRRDDLPYFSDNGQQAGFPGPNGQGGQGGYPEPNGQGELGGFPGGNGPGGRAEQFPGPNGQGMGPGGPGAPGGPGGPNGFNGPNGRGGHGGPEGPAGPTGGPVTGDGLMLPPGPTGGAQGAPSALSGYADGPGAPGGTNGAGGPGTPGASTGRHGGRGRGPNGPGGPGGPGGQSTPPGIGPGAPGGASLPGGMIPGGGLSDDTAILTPQKPAPEPGGPGYGAPADQVSGHTVTSGMPVIPGNGTSPFAPGTHPDGPLPHTPPKLPEPGAAQSAPAGKNAGKSAKKKKKGRSKLVLLCVGVFVIAGGAYGAGLLMNHTDVPKGTTVLGLDIGGGTRDDAVKKLDDAFGDRVNKPLKLSVGGKTVSLKPDQAGLQFDTTATVSAAATSDYNPVSVIGSLFGQHRVVAPVMPVDEEKLAAALGDLGGGSGSGAVTEGTIQFTSGKAVAVYGKAGKAIDAAASTQAVEEAYRNEVETGTATPVTVPTTTKQPTVSNAEVDREMKAFAEPAMSAFVTVKTDTGVSLQLSPKNSLWKFLKVKAVNGKLTDSPDLNALQSLYGSLFDGVKITRATGQKTAVTPQDVYGALRQALISKTNRVGTIVTNPS</sequence>
<feature type="compositionally biased region" description="Low complexity" evidence="1">
    <location>
        <begin position="522"/>
        <end position="531"/>
    </location>
</feature>
<name>A0AB39MGX9_9ACTN</name>
<dbReference type="AlphaFoldDB" id="A0AB39MGX9"/>
<evidence type="ECO:0000256" key="1">
    <source>
        <dbReference type="SAM" id="MobiDB-lite"/>
    </source>
</evidence>
<accession>A0AB39MGX9</accession>
<evidence type="ECO:0000313" key="3">
    <source>
        <dbReference type="EMBL" id="XDQ04451.1"/>
    </source>
</evidence>
<keyword evidence="2" id="KW-0812">Transmembrane</keyword>
<keyword evidence="2" id="KW-0472">Membrane</keyword>
<feature type="compositionally biased region" description="Gly residues" evidence="1">
    <location>
        <begin position="270"/>
        <end position="279"/>
    </location>
</feature>
<feature type="compositionally biased region" description="Gly residues" evidence="1">
    <location>
        <begin position="165"/>
        <end position="180"/>
    </location>
</feature>
<feature type="region of interest" description="Disordered" evidence="1">
    <location>
        <begin position="1"/>
        <end position="536"/>
    </location>
</feature>
<keyword evidence="2" id="KW-1133">Transmembrane helix</keyword>
<feature type="compositionally biased region" description="Low complexity" evidence="1">
    <location>
        <begin position="53"/>
        <end position="63"/>
    </location>
</feature>
<feature type="compositionally biased region" description="Gly residues" evidence="1">
    <location>
        <begin position="309"/>
        <end position="354"/>
    </location>
</feature>
<feature type="compositionally biased region" description="Gly residues" evidence="1">
    <location>
        <begin position="196"/>
        <end position="207"/>
    </location>
</feature>
<feature type="compositionally biased region" description="Gly residues" evidence="1">
    <location>
        <begin position="383"/>
        <end position="396"/>
    </location>
</feature>
<dbReference type="RefSeq" id="WP_369190032.1">
    <property type="nucleotide sequence ID" value="NZ_CP163431.1"/>
</dbReference>
<evidence type="ECO:0000256" key="2">
    <source>
        <dbReference type="SAM" id="Phobius"/>
    </source>
</evidence>
<feature type="compositionally biased region" description="Gly residues" evidence="1">
    <location>
        <begin position="131"/>
        <end position="150"/>
    </location>
</feature>
<feature type="compositionally biased region" description="Gly residues" evidence="1">
    <location>
        <begin position="287"/>
        <end position="300"/>
    </location>
</feature>
<protein>
    <recommendedName>
        <fullName evidence="4">Peptidoglycan binding domain-containing protein</fullName>
    </recommendedName>
</protein>
<proteinExistence type="predicted"/>
<feature type="transmembrane region" description="Helical" evidence="2">
    <location>
        <begin position="543"/>
        <end position="564"/>
    </location>
</feature>
<feature type="compositionally biased region" description="Polar residues" evidence="1">
    <location>
        <begin position="84"/>
        <end position="96"/>
    </location>
</feature>
<feature type="compositionally biased region" description="Low complexity" evidence="1">
    <location>
        <begin position="185"/>
        <end position="195"/>
    </location>
</feature>